<feature type="transmembrane region" description="Helical" evidence="1">
    <location>
        <begin position="39"/>
        <end position="61"/>
    </location>
</feature>
<feature type="transmembrane region" description="Helical" evidence="1">
    <location>
        <begin position="98"/>
        <end position="119"/>
    </location>
</feature>
<sequence>MEPQNRTSKTKPTITLFVLGGLLLFFIISAPFWALNGEYGAVLFITFPFSIGLLTGFIISLYTKDTKRVLPKIFYAMAATVVTVVISILVFLSYGKEGVICIVMAFPLVYVPLLLGALFGSYIQKRIWSKYFLILMILLFNVSAHVYDRNDQKFEEHEVETWIEVNSSKKEVWDRITSPFEFGEAENFFLRNGVSYPISMRIEEQNGNRLLYCVYTNGTTSANVDSFLDREKISFTFPEPQVTMKETSFYGEVEPKHIRGKIWAVFGEFRLVEVSENKTKVVATTGYVNNLGPKFYWELWEDYLLDEVHRHVLVKIKNRVEQR</sequence>
<dbReference type="AlphaFoldDB" id="N1WEL2"/>
<evidence type="ECO:0000256" key="1">
    <source>
        <dbReference type="SAM" id="Phobius"/>
    </source>
</evidence>
<evidence type="ECO:0000313" key="3">
    <source>
        <dbReference type="Proteomes" id="UP000012313"/>
    </source>
</evidence>
<dbReference type="Proteomes" id="UP000012313">
    <property type="component" value="Unassembled WGS sequence"/>
</dbReference>
<dbReference type="OrthoDB" id="328078at2"/>
<dbReference type="STRING" id="1218598.LEP1GSC060_0584"/>
<protein>
    <submittedName>
        <fullName evidence="2">Uncharacterized protein</fullName>
    </submittedName>
</protein>
<feature type="transmembrane region" description="Helical" evidence="1">
    <location>
        <begin position="73"/>
        <end position="92"/>
    </location>
</feature>
<evidence type="ECO:0000313" key="2">
    <source>
        <dbReference type="EMBL" id="EMY78686.1"/>
    </source>
</evidence>
<keyword evidence="1" id="KW-1133">Transmembrane helix</keyword>
<feature type="transmembrane region" description="Helical" evidence="1">
    <location>
        <begin position="131"/>
        <end position="147"/>
    </location>
</feature>
<organism evidence="2 3">
    <name type="scientific">Leptospira weilii serovar Ranarum str. ICFT</name>
    <dbReference type="NCBI Taxonomy" id="1218598"/>
    <lineage>
        <taxon>Bacteria</taxon>
        <taxon>Pseudomonadati</taxon>
        <taxon>Spirochaetota</taxon>
        <taxon>Spirochaetia</taxon>
        <taxon>Leptospirales</taxon>
        <taxon>Leptospiraceae</taxon>
        <taxon>Leptospira</taxon>
    </lineage>
</organism>
<reference evidence="2" key="1">
    <citation type="submission" date="2013-03" db="EMBL/GenBank/DDBJ databases">
        <authorList>
            <person name="Harkins D.M."/>
            <person name="Durkin A.S."/>
            <person name="Brinkac L.M."/>
            <person name="Haft D.H."/>
            <person name="Selengut J.D."/>
            <person name="Sanka R."/>
            <person name="DePew J."/>
            <person name="Purushe J."/>
            <person name="Hartskeerl R.A."/>
            <person name="Ahmed A."/>
            <person name="van der Linden H."/>
            <person name="Goris M.G.A."/>
            <person name="Vinetz J.M."/>
            <person name="Sutton G.G."/>
            <person name="Nierman W.C."/>
            <person name="Fouts D.E."/>
        </authorList>
    </citation>
    <scope>NUCLEOTIDE SEQUENCE [LARGE SCALE GENOMIC DNA]</scope>
    <source>
        <strain evidence="2">ICFT</strain>
    </source>
</reference>
<keyword evidence="3" id="KW-1185">Reference proteome</keyword>
<keyword evidence="1" id="KW-0812">Transmembrane</keyword>
<name>N1WEL2_9LEPT</name>
<keyword evidence="1" id="KW-0472">Membrane</keyword>
<proteinExistence type="predicted"/>
<dbReference type="EMBL" id="AOHC02000019">
    <property type="protein sequence ID" value="EMY78686.1"/>
    <property type="molecule type" value="Genomic_DNA"/>
</dbReference>
<comment type="caution">
    <text evidence="2">The sequence shown here is derived from an EMBL/GenBank/DDBJ whole genome shotgun (WGS) entry which is preliminary data.</text>
</comment>
<dbReference type="RefSeq" id="WP_002997634.1">
    <property type="nucleotide sequence ID" value="NZ_AOHC02000019.1"/>
</dbReference>
<feature type="transmembrane region" description="Helical" evidence="1">
    <location>
        <begin position="12"/>
        <end position="33"/>
    </location>
</feature>
<gene>
    <name evidence="2" type="ORF">LEP1GSC060_0584</name>
</gene>
<accession>N1WEL2</accession>